<evidence type="ECO:0000313" key="3">
    <source>
        <dbReference type="Proteomes" id="UP000095751"/>
    </source>
</evidence>
<feature type="region of interest" description="Disordered" evidence="1">
    <location>
        <begin position="213"/>
        <end position="332"/>
    </location>
</feature>
<sequence length="332" mass="36615">MFQEFQESSDRPAALECIKAYDNYPLVNDTVTISGHAENLAQKIRERYKNKPKTPIRTMQSSQYSYHGSVSMEEQNALQAAAAAVPRSIIKKGRHNINLALPLQQWPSPPAVHQAATTTTNQAEIGTVMSNLSPDDSAKTMMTNVSKMVESLGTVVTTMAKETANTNETMKQMMIQQATTMNNLMMIMTRNEDRRQGTPISISEIQPVIDLQQGSTPASTLTNSQYSLSQEQSPSSNKRPKHGLDDDETTALSTIENENGTTEDMIEEQIEATINEQSTDVTMGDNDEQTTVETTNTANVPGDFSQFNNNNNNNRPTTTNTSAKTDMIPPNE</sequence>
<accession>A0A1E7EMM7</accession>
<dbReference type="EMBL" id="KV784389">
    <property type="protein sequence ID" value="OEU07155.1"/>
    <property type="molecule type" value="Genomic_DNA"/>
</dbReference>
<feature type="compositionally biased region" description="Polar residues" evidence="1">
    <location>
        <begin position="250"/>
        <end position="262"/>
    </location>
</feature>
<evidence type="ECO:0000256" key="1">
    <source>
        <dbReference type="SAM" id="MobiDB-lite"/>
    </source>
</evidence>
<feature type="compositionally biased region" description="Polar residues" evidence="1">
    <location>
        <begin position="272"/>
        <end position="281"/>
    </location>
</feature>
<dbReference type="InParanoid" id="A0A1E7EMM7"/>
<organism evidence="2 3">
    <name type="scientific">Fragilariopsis cylindrus CCMP1102</name>
    <dbReference type="NCBI Taxonomy" id="635003"/>
    <lineage>
        <taxon>Eukaryota</taxon>
        <taxon>Sar</taxon>
        <taxon>Stramenopiles</taxon>
        <taxon>Ochrophyta</taxon>
        <taxon>Bacillariophyta</taxon>
        <taxon>Bacillariophyceae</taxon>
        <taxon>Bacillariophycidae</taxon>
        <taxon>Bacillariales</taxon>
        <taxon>Bacillariaceae</taxon>
        <taxon>Fragilariopsis</taxon>
    </lineage>
</organism>
<name>A0A1E7EMM7_9STRA</name>
<feature type="compositionally biased region" description="Low complexity" evidence="1">
    <location>
        <begin position="308"/>
        <end position="321"/>
    </location>
</feature>
<reference evidence="2 3" key="1">
    <citation type="submission" date="2016-09" db="EMBL/GenBank/DDBJ databases">
        <title>Extensive genetic diversity and differential bi-allelic expression allows diatom success in the polar Southern Ocean.</title>
        <authorList>
            <consortium name="DOE Joint Genome Institute"/>
            <person name="Mock T."/>
            <person name="Otillar R.P."/>
            <person name="Strauss J."/>
            <person name="Dupont C."/>
            <person name="Frickenhaus S."/>
            <person name="Maumus F."/>
            <person name="Mcmullan M."/>
            <person name="Sanges R."/>
            <person name="Schmutz J."/>
            <person name="Toseland A."/>
            <person name="Valas R."/>
            <person name="Veluchamy A."/>
            <person name="Ward B.J."/>
            <person name="Allen A."/>
            <person name="Barry K."/>
            <person name="Falciatore A."/>
            <person name="Ferrante M."/>
            <person name="Fortunato A.E."/>
            <person name="Gloeckner G."/>
            <person name="Gruber A."/>
            <person name="Hipkin R."/>
            <person name="Janech M."/>
            <person name="Kroth P."/>
            <person name="Leese F."/>
            <person name="Lindquist E."/>
            <person name="Lyon B.R."/>
            <person name="Martin J."/>
            <person name="Mayer C."/>
            <person name="Parker M."/>
            <person name="Quesneville H."/>
            <person name="Raymond J."/>
            <person name="Uhlig C."/>
            <person name="Valentin K.U."/>
            <person name="Worden A.Z."/>
            <person name="Armbrust E.V."/>
            <person name="Bowler C."/>
            <person name="Green B."/>
            <person name="Moulton V."/>
            <person name="Van Oosterhout C."/>
            <person name="Grigoriev I."/>
        </authorList>
    </citation>
    <scope>NUCLEOTIDE SEQUENCE [LARGE SCALE GENOMIC DNA]</scope>
    <source>
        <strain evidence="2 3">CCMP1102</strain>
    </source>
</reference>
<gene>
    <name evidence="2" type="ORF">FRACYDRAFT_251686</name>
</gene>
<proteinExistence type="predicted"/>
<feature type="compositionally biased region" description="Polar residues" evidence="1">
    <location>
        <begin position="213"/>
        <end position="237"/>
    </location>
</feature>
<dbReference type="KEGG" id="fcy:FRACYDRAFT_251686"/>
<keyword evidence="3" id="KW-1185">Reference proteome</keyword>
<dbReference type="AlphaFoldDB" id="A0A1E7EMM7"/>
<evidence type="ECO:0000313" key="2">
    <source>
        <dbReference type="EMBL" id="OEU07155.1"/>
    </source>
</evidence>
<dbReference type="Proteomes" id="UP000095751">
    <property type="component" value="Unassembled WGS sequence"/>
</dbReference>
<protein>
    <submittedName>
        <fullName evidence="2">Uncharacterized protein</fullName>
    </submittedName>
</protein>